<organism evidence="3 5">
    <name type="scientific">Dracunculus medinensis</name>
    <name type="common">Guinea worm</name>
    <dbReference type="NCBI Taxonomy" id="318479"/>
    <lineage>
        <taxon>Eukaryota</taxon>
        <taxon>Metazoa</taxon>
        <taxon>Ecdysozoa</taxon>
        <taxon>Nematoda</taxon>
        <taxon>Chromadorea</taxon>
        <taxon>Rhabditida</taxon>
        <taxon>Spirurina</taxon>
        <taxon>Dracunculoidea</taxon>
        <taxon>Dracunculidae</taxon>
        <taxon>Dracunculus</taxon>
    </lineage>
</organism>
<protein>
    <submittedName>
        <fullName evidence="5">Costars domain-containing protein</fullName>
    </submittedName>
</protein>
<dbReference type="WBParaSite" id="DME_0000673201-mRNA-1">
    <property type="protein sequence ID" value="DME_0000673201-mRNA-1"/>
    <property type="gene ID" value="DME_0000673201"/>
</dbReference>
<sequence length="197" mass="22532">MPDACTEIGKRSSRKNTMVKQSPPWIAPSTNIEVIEAVKSYQWLEKVGQKGNNEAIIDTLDPSKQGSTKLERMQTILETVQHIVAEHKLQLQLQEQHTLKGINKKERGNREDMEAKDQSNSSDNWKHLELRPLKEKSGFSRSQEQYQKSLSALLEATKKVYGTFNLEASDRGLEIEGDRDHPHGTFNLVIYDEFNLI</sequence>
<feature type="compositionally biased region" description="Basic and acidic residues" evidence="1">
    <location>
        <begin position="103"/>
        <end position="117"/>
    </location>
</feature>
<evidence type="ECO:0000313" key="3">
    <source>
        <dbReference type="Proteomes" id="UP000038040"/>
    </source>
</evidence>
<evidence type="ECO:0000313" key="2">
    <source>
        <dbReference type="EMBL" id="VDN51373.1"/>
    </source>
</evidence>
<evidence type="ECO:0000256" key="1">
    <source>
        <dbReference type="SAM" id="MobiDB-lite"/>
    </source>
</evidence>
<feature type="region of interest" description="Disordered" evidence="1">
    <location>
        <begin position="100"/>
        <end position="127"/>
    </location>
</feature>
<dbReference type="EMBL" id="UYYG01000019">
    <property type="protein sequence ID" value="VDN51373.1"/>
    <property type="molecule type" value="Genomic_DNA"/>
</dbReference>
<keyword evidence="4" id="KW-1185">Reference proteome</keyword>
<evidence type="ECO:0000313" key="5">
    <source>
        <dbReference type="WBParaSite" id="DME_0000673201-mRNA-1"/>
    </source>
</evidence>
<gene>
    <name evidence="2" type="ORF">DME_LOCUS1346</name>
</gene>
<name>A0A0N4UGU4_DRAME</name>
<accession>A0A0N4UGU4</accession>
<reference evidence="2 4" key="2">
    <citation type="submission" date="2018-11" db="EMBL/GenBank/DDBJ databases">
        <authorList>
            <consortium name="Pathogen Informatics"/>
        </authorList>
    </citation>
    <scope>NUCLEOTIDE SEQUENCE [LARGE SCALE GENOMIC DNA]</scope>
</reference>
<dbReference type="Proteomes" id="UP000038040">
    <property type="component" value="Unplaced"/>
</dbReference>
<feature type="region of interest" description="Disordered" evidence="1">
    <location>
        <begin position="1"/>
        <end position="22"/>
    </location>
</feature>
<proteinExistence type="predicted"/>
<dbReference type="AlphaFoldDB" id="A0A0N4UGU4"/>
<reference evidence="5" key="1">
    <citation type="submission" date="2017-02" db="UniProtKB">
        <authorList>
            <consortium name="WormBaseParasite"/>
        </authorList>
    </citation>
    <scope>IDENTIFICATION</scope>
</reference>
<evidence type="ECO:0000313" key="4">
    <source>
        <dbReference type="Proteomes" id="UP000274756"/>
    </source>
</evidence>
<dbReference type="Proteomes" id="UP000274756">
    <property type="component" value="Unassembled WGS sequence"/>
</dbReference>